<dbReference type="OrthoDB" id="8084020at2"/>
<sequence length="96" mass="10965">MDEDEQKFELWCDHQRQGVVDYLGRQRLAHGEVGEWPAWDVYPHAALWAVESLKRPGFTLAVSNALPQADLAPLLSLRGGMLLSFADDDDMWREEP</sequence>
<organism evidence="1 2">
    <name type="scientific">Shinella kummerowiae</name>
    <dbReference type="NCBI Taxonomy" id="417745"/>
    <lineage>
        <taxon>Bacteria</taxon>
        <taxon>Pseudomonadati</taxon>
        <taxon>Pseudomonadota</taxon>
        <taxon>Alphaproteobacteria</taxon>
        <taxon>Hyphomicrobiales</taxon>
        <taxon>Rhizobiaceae</taxon>
        <taxon>Shinella</taxon>
    </lineage>
</organism>
<evidence type="ECO:0000313" key="2">
    <source>
        <dbReference type="Proteomes" id="UP000435802"/>
    </source>
</evidence>
<protein>
    <submittedName>
        <fullName evidence="1">DUF4826 family protein</fullName>
    </submittedName>
</protein>
<comment type="caution">
    <text evidence="1">The sequence shown here is derived from an EMBL/GenBank/DDBJ whole genome shotgun (WGS) entry which is preliminary data.</text>
</comment>
<dbReference type="Proteomes" id="UP000435802">
    <property type="component" value="Unassembled WGS sequence"/>
</dbReference>
<dbReference type="RefSeq" id="WP_160860478.1">
    <property type="nucleotide sequence ID" value="NZ_WUMK01000006.1"/>
</dbReference>
<accession>A0A6N8SEM6</accession>
<evidence type="ECO:0000313" key="1">
    <source>
        <dbReference type="EMBL" id="MXN46947.1"/>
    </source>
</evidence>
<name>A0A6N8SEM6_9HYPH</name>
<keyword evidence="2" id="KW-1185">Reference proteome</keyword>
<reference evidence="1 2" key="1">
    <citation type="submission" date="2019-12" db="EMBL/GenBank/DDBJ databases">
        <title>Shinella kummerowiae sp. nov., a symbiotic bacterium isolated from root nodules of the herbal legume Kummerowia stipulacea.</title>
        <authorList>
            <person name="Gao J."/>
        </authorList>
    </citation>
    <scope>NUCLEOTIDE SEQUENCE [LARGE SCALE GENOMIC DNA]</scope>
    <source>
        <strain evidence="1 2">CCBAU 25048</strain>
    </source>
</reference>
<dbReference type="Pfam" id="PF16108">
    <property type="entry name" value="DUF4826"/>
    <property type="match status" value="1"/>
</dbReference>
<dbReference type="EMBL" id="WUMK01000006">
    <property type="protein sequence ID" value="MXN46947.1"/>
    <property type="molecule type" value="Genomic_DNA"/>
</dbReference>
<proteinExistence type="predicted"/>
<dbReference type="InterPro" id="IPR032251">
    <property type="entry name" value="DUF4826"/>
</dbReference>
<gene>
    <name evidence="1" type="ORF">GR138_17270</name>
</gene>
<dbReference type="AlphaFoldDB" id="A0A6N8SEM6"/>